<evidence type="ECO:0000256" key="1">
    <source>
        <dbReference type="ARBA" id="ARBA00022676"/>
    </source>
</evidence>
<feature type="transmembrane region" description="Helical" evidence="3">
    <location>
        <begin position="20"/>
        <end position="37"/>
    </location>
</feature>
<keyword evidence="3" id="KW-0812">Transmembrane</keyword>
<keyword evidence="3" id="KW-0472">Membrane</keyword>
<comment type="subcellular location">
    <subcellularLocation>
        <location evidence="3">Golgi apparatus</location>
        <location evidence="3">Golgi stack membrane</location>
        <topology evidence="3">Single-pass type II membrane protein</topology>
    </subcellularLocation>
</comment>
<reference evidence="5" key="3">
    <citation type="submission" date="2015-06" db="UniProtKB">
        <authorList>
            <consortium name="EnsemblMetazoa"/>
        </authorList>
    </citation>
    <scope>IDENTIFICATION</scope>
</reference>
<reference evidence="6" key="1">
    <citation type="submission" date="2012-12" db="EMBL/GenBank/DDBJ databases">
        <authorList>
            <person name="Hellsten U."/>
            <person name="Grimwood J."/>
            <person name="Chapman J.A."/>
            <person name="Shapiro H."/>
            <person name="Aerts A."/>
            <person name="Otillar R.P."/>
            <person name="Terry A.Y."/>
            <person name="Boore J.L."/>
            <person name="Simakov O."/>
            <person name="Marletaz F."/>
            <person name="Cho S.-J."/>
            <person name="Edsinger-Gonzales E."/>
            <person name="Havlak P."/>
            <person name="Kuo D.-H."/>
            <person name="Larsson T."/>
            <person name="Lv J."/>
            <person name="Arendt D."/>
            <person name="Savage R."/>
            <person name="Osoegawa K."/>
            <person name="de Jong P."/>
            <person name="Lindberg D.R."/>
            <person name="Seaver E.C."/>
            <person name="Weisblat D.A."/>
            <person name="Putnam N.H."/>
            <person name="Grigoriev I.V."/>
            <person name="Rokhsar D.S."/>
        </authorList>
    </citation>
    <scope>NUCLEOTIDE SEQUENCE</scope>
</reference>
<dbReference type="PANTHER" id="PTHR11927:SF9">
    <property type="entry name" value="L-FUCOSYLTRANSFERASE"/>
    <property type="match status" value="1"/>
</dbReference>
<keyword evidence="6" id="KW-1185">Reference proteome</keyword>
<comment type="pathway">
    <text evidence="3">Protein modification; protein glycosylation.</text>
</comment>
<evidence type="ECO:0000256" key="3">
    <source>
        <dbReference type="RuleBase" id="RU363129"/>
    </source>
</evidence>
<dbReference type="STRING" id="6412.T1EQN4"/>
<sequence>MLRDGSNKCMKISAKCTLQWFWRLYSVLLTAASYATFDKVDERCSFFTQSFSHLVLTSELRRTSKTTNNISGIGNQIFELVAGLRVANVFGRRVAVSTSSVKSLGLESVFDFTYERLDERKCEKYIIKDFPNLGYNPSFDNIKENFSEKSTNKLIIKKGFFQTWKYAMDGSLIRQKFLNFKEIIQISVDNYFLNLKLGNWTRSTYDRVGIHVRRRDILSKFYINYGYTTPQASYFIKGMLHCLMIFKQVQFIVARLAGGGLAQSRHDHILSRLA</sequence>
<keyword evidence="2 3" id="KW-0808">Transferase</keyword>
<dbReference type="Proteomes" id="UP000015101">
    <property type="component" value="Unassembled WGS sequence"/>
</dbReference>
<dbReference type="EnsemblMetazoa" id="HelroT160736">
    <property type="protein sequence ID" value="HelroP160736"/>
    <property type="gene ID" value="HelroG160736"/>
</dbReference>
<accession>T1EQN4</accession>
<proteinExistence type="inferred from homology"/>
<keyword evidence="1 3" id="KW-0328">Glycosyltransferase</keyword>
<dbReference type="InParanoid" id="T1EQN4"/>
<dbReference type="GeneID" id="20198884"/>
<reference evidence="4 6" key="2">
    <citation type="journal article" date="2013" name="Nature">
        <title>Insights into bilaterian evolution from three spiralian genomes.</title>
        <authorList>
            <person name="Simakov O."/>
            <person name="Marletaz F."/>
            <person name="Cho S.J."/>
            <person name="Edsinger-Gonzales E."/>
            <person name="Havlak P."/>
            <person name="Hellsten U."/>
            <person name="Kuo D.H."/>
            <person name="Larsson T."/>
            <person name="Lv J."/>
            <person name="Arendt D."/>
            <person name="Savage R."/>
            <person name="Osoegawa K."/>
            <person name="de Jong P."/>
            <person name="Grimwood J."/>
            <person name="Chapman J.A."/>
            <person name="Shapiro H."/>
            <person name="Aerts A."/>
            <person name="Otillar R.P."/>
            <person name="Terry A.Y."/>
            <person name="Boore J.L."/>
            <person name="Grigoriev I.V."/>
            <person name="Lindberg D.R."/>
            <person name="Seaver E.C."/>
            <person name="Weisblat D.A."/>
            <person name="Putnam N.H."/>
            <person name="Rokhsar D.S."/>
        </authorList>
    </citation>
    <scope>NUCLEOTIDE SEQUENCE</scope>
</reference>
<dbReference type="KEGG" id="hro:HELRODRAFT_160736"/>
<dbReference type="PANTHER" id="PTHR11927">
    <property type="entry name" value="GALACTOSIDE 2-L-FUCOSYLTRANSFERASE"/>
    <property type="match status" value="1"/>
</dbReference>
<keyword evidence="3" id="KW-0325">Glycoprotein</keyword>
<dbReference type="GO" id="GO:0032580">
    <property type="term" value="C:Golgi cisterna membrane"/>
    <property type="evidence" value="ECO:0007669"/>
    <property type="project" value="UniProtKB-SubCell"/>
</dbReference>
<dbReference type="EMBL" id="KB096324">
    <property type="protein sequence ID" value="ESO06554.1"/>
    <property type="molecule type" value="Genomic_DNA"/>
</dbReference>
<dbReference type="EMBL" id="AMQM01000645">
    <property type="status" value="NOT_ANNOTATED_CDS"/>
    <property type="molecule type" value="Genomic_DNA"/>
</dbReference>
<dbReference type="InterPro" id="IPR002516">
    <property type="entry name" value="Glyco_trans_11"/>
</dbReference>
<evidence type="ECO:0000313" key="5">
    <source>
        <dbReference type="EnsemblMetazoa" id="HelroP160736"/>
    </source>
</evidence>
<name>T1EQN4_HELRO</name>
<dbReference type="UniPathway" id="UPA00378"/>
<keyword evidence="3" id="KW-1133">Transmembrane helix</keyword>
<dbReference type="GO" id="GO:0008107">
    <property type="term" value="F:galactoside 2-alpha-L-fucosyltransferase activity"/>
    <property type="evidence" value="ECO:0000318"/>
    <property type="project" value="GO_Central"/>
</dbReference>
<dbReference type="AlphaFoldDB" id="T1EQN4"/>
<keyword evidence="3" id="KW-0333">Golgi apparatus</keyword>
<organism evidence="5 6">
    <name type="scientific">Helobdella robusta</name>
    <name type="common">Californian leech</name>
    <dbReference type="NCBI Taxonomy" id="6412"/>
    <lineage>
        <taxon>Eukaryota</taxon>
        <taxon>Metazoa</taxon>
        <taxon>Spiralia</taxon>
        <taxon>Lophotrochozoa</taxon>
        <taxon>Annelida</taxon>
        <taxon>Clitellata</taxon>
        <taxon>Hirudinea</taxon>
        <taxon>Rhynchobdellida</taxon>
        <taxon>Glossiphoniidae</taxon>
        <taxon>Helobdella</taxon>
    </lineage>
</organism>
<keyword evidence="3" id="KW-0735">Signal-anchor</keyword>
<gene>
    <name evidence="5" type="primary">20198884</name>
    <name evidence="4" type="ORF">HELRODRAFT_160736</name>
</gene>
<evidence type="ECO:0000313" key="4">
    <source>
        <dbReference type="EMBL" id="ESO06554.1"/>
    </source>
</evidence>
<evidence type="ECO:0000313" key="6">
    <source>
        <dbReference type="Proteomes" id="UP000015101"/>
    </source>
</evidence>
<dbReference type="HOGENOM" id="CLU_1016632_0_0_1"/>
<comment type="similarity">
    <text evidence="3">Belongs to the glycosyltransferase 11 family.</text>
</comment>
<dbReference type="GO" id="GO:0005975">
    <property type="term" value="P:carbohydrate metabolic process"/>
    <property type="evidence" value="ECO:0007669"/>
    <property type="project" value="InterPro"/>
</dbReference>
<dbReference type="CTD" id="20198884"/>
<dbReference type="EC" id="2.4.1.-" evidence="3"/>
<protein>
    <recommendedName>
        <fullName evidence="3">L-Fucosyltransferase</fullName>
        <ecNumber evidence="3">2.4.1.-</ecNumber>
    </recommendedName>
</protein>
<dbReference type="RefSeq" id="XP_009015922.1">
    <property type="nucleotide sequence ID" value="XM_009017674.1"/>
</dbReference>
<evidence type="ECO:0000256" key="2">
    <source>
        <dbReference type="ARBA" id="ARBA00022679"/>
    </source>
</evidence>